<comment type="function">
    <text evidence="4 5">Required for flagellar hook formation. May act as a scaffolding protein.</text>
</comment>
<name>A0A1G8T3S8_9GAMM</name>
<evidence type="ECO:0000256" key="4">
    <source>
        <dbReference type="ARBA" id="ARBA00024746"/>
    </source>
</evidence>
<keyword evidence="8" id="KW-0969">Cilium</keyword>
<dbReference type="GO" id="GO:0044781">
    <property type="term" value="P:bacterial-type flagellum organization"/>
    <property type="evidence" value="ECO:0007669"/>
    <property type="project" value="UniProtKB-UniRule"/>
</dbReference>
<organism evidence="8 9">
    <name type="scientific">Billgrantia gudaonensis</name>
    <dbReference type="NCBI Taxonomy" id="376427"/>
    <lineage>
        <taxon>Bacteria</taxon>
        <taxon>Pseudomonadati</taxon>
        <taxon>Pseudomonadota</taxon>
        <taxon>Gammaproteobacteria</taxon>
        <taxon>Oceanospirillales</taxon>
        <taxon>Halomonadaceae</taxon>
        <taxon>Billgrantia</taxon>
    </lineage>
</organism>
<gene>
    <name evidence="8" type="ORF">SAMN04487954_104184</name>
</gene>
<feature type="domain" description="FlgD Tudor-like" evidence="7">
    <location>
        <begin position="92"/>
        <end position="233"/>
    </location>
</feature>
<feature type="domain" description="FlgD/Vpr Ig-like" evidence="6">
    <location>
        <begin position="123"/>
        <end position="191"/>
    </location>
</feature>
<evidence type="ECO:0000256" key="2">
    <source>
        <dbReference type="ARBA" id="ARBA00016013"/>
    </source>
</evidence>
<reference evidence="8 9" key="1">
    <citation type="submission" date="2016-10" db="EMBL/GenBank/DDBJ databases">
        <authorList>
            <person name="de Groot N.N."/>
        </authorList>
    </citation>
    <scope>NUCLEOTIDE SEQUENCE [LARGE SCALE GENOMIC DNA]</scope>
    <source>
        <strain evidence="8 9">CGMCC 1.6133</strain>
    </source>
</reference>
<evidence type="ECO:0000256" key="5">
    <source>
        <dbReference type="RuleBase" id="RU362076"/>
    </source>
</evidence>
<keyword evidence="9" id="KW-1185">Reference proteome</keyword>
<sequence>MSTTIDSGVLNALNAGGSSGSDSSSGLGASGSGDLRDNFMTLLITQLQNQDPLNPLENNEMTSQLAQINTVSGIEDLNETLAGITSQLDENRALQASGLIGQGVMVPGDRVLLEKGDDGSLHTTPFGIELGQNAENVRVTITGSDGQVVNRYDIGSVSAGVESFSWDGKTSEGADAASGAYTVKVEATRGDDTLDSETLNYAVVGGVTPTDDDGGVRLDLGAVYGQVSLDQVKQIL</sequence>
<evidence type="ECO:0000256" key="1">
    <source>
        <dbReference type="ARBA" id="ARBA00010577"/>
    </source>
</evidence>
<comment type="similarity">
    <text evidence="1 5">Belongs to the FlgD family.</text>
</comment>
<dbReference type="InterPro" id="IPR005648">
    <property type="entry name" value="FlgD"/>
</dbReference>
<evidence type="ECO:0000313" key="8">
    <source>
        <dbReference type="EMBL" id="SDJ36064.1"/>
    </source>
</evidence>
<dbReference type="RefSeq" id="WP_089684409.1">
    <property type="nucleotide sequence ID" value="NZ_FNES01000004.1"/>
</dbReference>
<evidence type="ECO:0000256" key="3">
    <source>
        <dbReference type="ARBA" id="ARBA00022795"/>
    </source>
</evidence>
<dbReference type="InterPro" id="IPR025963">
    <property type="entry name" value="FLgD_Tudor"/>
</dbReference>
<dbReference type="Gene3D" id="2.60.40.4070">
    <property type="match status" value="1"/>
</dbReference>
<dbReference type="Pfam" id="PF13860">
    <property type="entry name" value="FlgD_ig"/>
    <property type="match status" value="1"/>
</dbReference>
<evidence type="ECO:0000259" key="6">
    <source>
        <dbReference type="Pfam" id="PF13860"/>
    </source>
</evidence>
<dbReference type="Pfam" id="PF13861">
    <property type="entry name" value="FLgD_tudor"/>
    <property type="match status" value="1"/>
</dbReference>
<dbReference type="STRING" id="376427.SAMN04487954_104184"/>
<dbReference type="Proteomes" id="UP000198525">
    <property type="component" value="Unassembled WGS sequence"/>
</dbReference>
<dbReference type="InterPro" id="IPR025965">
    <property type="entry name" value="FlgD/Vpr_Ig-like"/>
</dbReference>
<proteinExistence type="inferred from homology"/>
<keyword evidence="8" id="KW-0966">Cell projection</keyword>
<dbReference type="Pfam" id="PF03963">
    <property type="entry name" value="FlgD"/>
    <property type="match status" value="1"/>
</dbReference>
<keyword evidence="3 5" id="KW-1005">Bacterial flagellum biogenesis</keyword>
<protein>
    <recommendedName>
        <fullName evidence="2 5">Basal-body rod modification protein FlgD</fullName>
    </recommendedName>
</protein>
<accession>A0A1G8T3S8</accession>
<dbReference type="OrthoDB" id="9785233at2"/>
<dbReference type="NCBIfam" id="NF005176">
    <property type="entry name" value="PRK06655.1-1"/>
    <property type="match status" value="1"/>
</dbReference>
<keyword evidence="8" id="KW-0282">Flagellum</keyword>
<evidence type="ECO:0000259" key="7">
    <source>
        <dbReference type="Pfam" id="PF13861"/>
    </source>
</evidence>
<dbReference type="EMBL" id="FNES01000004">
    <property type="protein sequence ID" value="SDJ36064.1"/>
    <property type="molecule type" value="Genomic_DNA"/>
</dbReference>
<dbReference type="Gene3D" id="2.30.30.910">
    <property type="match status" value="1"/>
</dbReference>
<dbReference type="AlphaFoldDB" id="A0A1G8T3S8"/>
<evidence type="ECO:0000313" key="9">
    <source>
        <dbReference type="Proteomes" id="UP000198525"/>
    </source>
</evidence>